<dbReference type="InterPro" id="IPR027417">
    <property type="entry name" value="P-loop_NTPase"/>
</dbReference>
<dbReference type="PRINTS" id="PR00364">
    <property type="entry name" value="DISEASERSIST"/>
</dbReference>
<keyword evidence="2" id="KW-0677">Repeat</keyword>
<dbReference type="SUPFAM" id="SSF52200">
    <property type="entry name" value="Toll/Interleukin receptor TIR domain"/>
    <property type="match status" value="1"/>
</dbReference>
<dbReference type="PROSITE" id="PS50104">
    <property type="entry name" value="TIR"/>
    <property type="match status" value="1"/>
</dbReference>
<keyword evidence="3" id="KW-0611">Plant defense</keyword>
<dbReference type="Gene3D" id="1.10.8.430">
    <property type="entry name" value="Helical domain of apoptotic protease-activating factors"/>
    <property type="match status" value="1"/>
</dbReference>
<evidence type="ECO:0000259" key="5">
    <source>
        <dbReference type="PROSITE" id="PS50104"/>
    </source>
</evidence>
<name>A0ABM0WNF2_CAMSA</name>
<proteinExistence type="predicted"/>
<dbReference type="InterPro" id="IPR002182">
    <property type="entry name" value="NB-ARC"/>
</dbReference>
<dbReference type="SUPFAM" id="SSF46785">
    <property type="entry name" value="Winged helix' DNA-binding domain"/>
    <property type="match status" value="1"/>
</dbReference>
<reference evidence="6" key="1">
    <citation type="journal article" date="2014" name="Nat. Commun.">
        <title>The emerging biofuel crop Camelina sativa retains a highly undifferentiated hexaploid genome structure.</title>
        <authorList>
            <person name="Kagale S."/>
            <person name="Koh C."/>
            <person name="Nixon J."/>
            <person name="Bollina V."/>
            <person name="Clarke W.E."/>
            <person name="Tuteja R."/>
            <person name="Spillane C."/>
            <person name="Robinson S.J."/>
            <person name="Links M.G."/>
            <person name="Clarke C."/>
            <person name="Higgins E.E."/>
            <person name="Huebert T."/>
            <person name="Sharpe A.G."/>
            <person name="Parkin I.A."/>
        </authorList>
    </citation>
    <scope>NUCLEOTIDE SEQUENCE [LARGE SCALE GENOMIC DNA]</scope>
    <source>
        <strain evidence="6">cv. DH55</strain>
    </source>
</reference>
<dbReference type="InterPro" id="IPR000157">
    <property type="entry name" value="TIR_dom"/>
</dbReference>
<dbReference type="InterPro" id="IPR011713">
    <property type="entry name" value="Leu-rich_rpt_3"/>
</dbReference>
<dbReference type="SMART" id="SM00382">
    <property type="entry name" value="AAA"/>
    <property type="match status" value="1"/>
</dbReference>
<evidence type="ECO:0000256" key="4">
    <source>
        <dbReference type="ARBA" id="ARBA00023027"/>
    </source>
</evidence>
<dbReference type="Proteomes" id="UP000694864">
    <property type="component" value="Chromosome 16"/>
</dbReference>
<dbReference type="InterPro" id="IPR036390">
    <property type="entry name" value="WH_DNA-bd_sf"/>
</dbReference>
<dbReference type="Pfam" id="PF01582">
    <property type="entry name" value="TIR"/>
    <property type="match status" value="1"/>
</dbReference>
<dbReference type="PANTHER" id="PTHR11017:SF418">
    <property type="entry name" value="DISEASE RESISTANCE PROTEIN (TIR-NBS-LRR CLASS) FAMILY-RELATED"/>
    <property type="match status" value="1"/>
</dbReference>
<dbReference type="RefSeq" id="XP_010473633.2">
    <property type="nucleotide sequence ID" value="XM_010475331.2"/>
</dbReference>
<dbReference type="InterPro" id="IPR042197">
    <property type="entry name" value="Apaf_helical"/>
</dbReference>
<accession>A0ABM0WNF2</accession>
<dbReference type="InterPro" id="IPR035897">
    <property type="entry name" value="Toll_tir_struct_dom_sf"/>
</dbReference>
<gene>
    <name evidence="7" type="primary">LOC104753055</name>
</gene>
<dbReference type="InterPro" id="IPR044974">
    <property type="entry name" value="Disease_R_plants"/>
</dbReference>
<evidence type="ECO:0000256" key="3">
    <source>
        <dbReference type="ARBA" id="ARBA00022821"/>
    </source>
</evidence>
<dbReference type="InterPro" id="IPR003593">
    <property type="entry name" value="AAA+_ATPase"/>
</dbReference>
<keyword evidence="6" id="KW-1185">Reference proteome</keyword>
<evidence type="ECO:0000256" key="2">
    <source>
        <dbReference type="ARBA" id="ARBA00022737"/>
    </source>
</evidence>
<dbReference type="Gene3D" id="3.40.50.10140">
    <property type="entry name" value="Toll/interleukin-1 receptor homology (TIR) domain"/>
    <property type="match status" value="1"/>
</dbReference>
<dbReference type="Pfam" id="PF07725">
    <property type="entry name" value="LRR_3"/>
    <property type="match status" value="1"/>
</dbReference>
<protein>
    <submittedName>
        <fullName evidence="7">Disease resistance protein RML1B-like isoform X1</fullName>
    </submittedName>
</protein>
<dbReference type="Pfam" id="PF23282">
    <property type="entry name" value="WHD_ROQ1"/>
    <property type="match status" value="1"/>
</dbReference>
<dbReference type="Pfam" id="PF00931">
    <property type="entry name" value="NB-ARC"/>
    <property type="match status" value="1"/>
</dbReference>
<dbReference type="Gene3D" id="3.80.10.10">
    <property type="entry name" value="Ribonuclease Inhibitor"/>
    <property type="match status" value="2"/>
</dbReference>
<dbReference type="SMART" id="SM00255">
    <property type="entry name" value="TIR"/>
    <property type="match status" value="1"/>
</dbReference>
<dbReference type="Gene3D" id="3.40.50.300">
    <property type="entry name" value="P-loop containing nucleotide triphosphate hydrolases"/>
    <property type="match status" value="1"/>
</dbReference>
<evidence type="ECO:0000313" key="6">
    <source>
        <dbReference type="Proteomes" id="UP000694864"/>
    </source>
</evidence>
<keyword evidence="1" id="KW-0433">Leucine-rich repeat</keyword>
<sequence length="1128" mass="129036">MKLPRLTSQRMIYSIPTELFSFRHLFSFSFFKCENSQHCKYAFPLNDSPSRSSLMASSSCSSARTWRYRVFTSFHGPDVRKTFLSHLRRQFNFNGITMFDDQGIERSQIIAPALTQAIRESRISIVVLSKRYASSSWCLDELLEILKCKDDIGQIVMTVFYGVDPSDVRKQTGEFGVAFNETCARKTEEERRTWSQVLNYVANIAGEHFLNWENEAIMIEKIAKDVLDKLNATRCRDFDGMVGLEAHLSEIQSLLDLDYDGVKMVAITGPAGIGKTTIARALHGLLSNRFQLSCFVDNLRGSYHSGFDTYGLKLHLQQQFLSKVLNQSGMRICHLGAVKENLSDQRVLIILDDVNNLKQLEALANETTWFGPGSRIVVTTENKELLQQHGINNTYHVRFPSRKDALKILCIYAFRQTSPCHGFEELSERVTELCGKLPLGLCVMGSSLRGKKENEWEDVVSRLETILDRDIEDVLSVGYESLDENEQTLFLHIAVFFNYRNGDLVETMFADSDLDVKYGLKILENRSLIEMEIFAYGRKIVMHRLLQQLGKKAIHKQEPWKRQILVDAPEICDVLEYAKGTRAVSGISFDISNIDDVSISERAFKRMPNLRFLRVYKSKSDGNYRMHIPEEMEFPRRLRLLEWEAYPSKSLPPTFNPKYLVELDMQQSELVKLWEGPQALTNLKKMNLSASYHLKELPDLSSATNLEELNLEYCESLVEIPSSFSHLHKLNELWMDNCINLQVIPAHMNLASLEWVTIKGCSRLKNIPLMSSNIITLNMVENGDVHPSIRLCSRLESVNLGNSGKLKGLTHLPKSVTYLDLSNSDIEKIPDCIKALHRLEYLFLCGCRRLASLPELPRSLVSLKAGGCESMETVFSPFNTPDAQLKFTNCYKLSQQATRAIIQHSFHCAKNYYPKPSMFYIPGTSLLPGREVPAEFDHRAMGNTLTVILDVNRSYGRFVFCVVISPKQQTTIDDPLPTLYCRCIGQSYLHPFKFVPTDRIDFERKHLFTFRSGWIINKDPSQVNKESDDLRVFYRPEVNTEMMFEFSSEYDDFDIVECGAKILTQEESIAGSYESESEQVFGGSNELEEAIVDDTEYNEATNIDGETYTGCWSWLFVCFDLLVSGRRR</sequence>
<dbReference type="GeneID" id="104753055"/>
<keyword evidence="4" id="KW-0520">NAD</keyword>
<evidence type="ECO:0000256" key="1">
    <source>
        <dbReference type="ARBA" id="ARBA00022614"/>
    </source>
</evidence>
<organism evidence="6 7">
    <name type="scientific">Camelina sativa</name>
    <name type="common">False flax</name>
    <name type="synonym">Myagrum sativum</name>
    <dbReference type="NCBI Taxonomy" id="90675"/>
    <lineage>
        <taxon>Eukaryota</taxon>
        <taxon>Viridiplantae</taxon>
        <taxon>Streptophyta</taxon>
        <taxon>Embryophyta</taxon>
        <taxon>Tracheophyta</taxon>
        <taxon>Spermatophyta</taxon>
        <taxon>Magnoliopsida</taxon>
        <taxon>eudicotyledons</taxon>
        <taxon>Gunneridae</taxon>
        <taxon>Pentapetalae</taxon>
        <taxon>rosids</taxon>
        <taxon>malvids</taxon>
        <taxon>Brassicales</taxon>
        <taxon>Brassicaceae</taxon>
        <taxon>Camelineae</taxon>
        <taxon>Camelina</taxon>
    </lineage>
</organism>
<feature type="domain" description="TIR" evidence="5">
    <location>
        <begin position="66"/>
        <end position="230"/>
    </location>
</feature>
<dbReference type="InterPro" id="IPR032675">
    <property type="entry name" value="LRR_dom_sf"/>
</dbReference>
<dbReference type="PANTHER" id="PTHR11017">
    <property type="entry name" value="LEUCINE-RICH REPEAT-CONTAINING PROTEIN"/>
    <property type="match status" value="1"/>
</dbReference>
<reference evidence="7" key="2">
    <citation type="submission" date="2025-08" db="UniProtKB">
        <authorList>
            <consortium name="RefSeq"/>
        </authorList>
    </citation>
    <scope>IDENTIFICATION</scope>
    <source>
        <tissue evidence="7">Leaf</tissue>
    </source>
</reference>
<dbReference type="SUPFAM" id="SSF52540">
    <property type="entry name" value="P-loop containing nucleoside triphosphate hydrolases"/>
    <property type="match status" value="1"/>
</dbReference>
<dbReference type="InterPro" id="IPR058192">
    <property type="entry name" value="WHD_ROQ1-like"/>
</dbReference>
<dbReference type="SUPFAM" id="SSF52058">
    <property type="entry name" value="L domain-like"/>
    <property type="match status" value="1"/>
</dbReference>
<evidence type="ECO:0000313" key="7">
    <source>
        <dbReference type="RefSeq" id="XP_010473633.2"/>
    </source>
</evidence>